<evidence type="ECO:0000256" key="1">
    <source>
        <dbReference type="PIRSR" id="PIRSR640198-2"/>
    </source>
</evidence>
<dbReference type="PANTHER" id="PTHR13504">
    <property type="entry name" value="FIDO DOMAIN-CONTAINING PROTEIN DDB_G0283145"/>
    <property type="match status" value="1"/>
</dbReference>
<dbReference type="Proteomes" id="UP000033876">
    <property type="component" value="Unassembled WGS sequence"/>
</dbReference>
<name>A0A0G0GXX6_9BACT</name>
<dbReference type="SUPFAM" id="SSF140931">
    <property type="entry name" value="Fic-like"/>
    <property type="match status" value="1"/>
</dbReference>
<dbReference type="Gene3D" id="1.10.10.10">
    <property type="entry name" value="Winged helix-like DNA-binding domain superfamily/Winged helix DNA-binding domain"/>
    <property type="match status" value="1"/>
</dbReference>
<dbReference type="EMBL" id="LBTF01000004">
    <property type="protein sequence ID" value="KKQ35833.1"/>
    <property type="molecule type" value="Genomic_DNA"/>
</dbReference>
<organism evidence="4 5">
    <name type="scientific">Candidatus Nomurabacteria bacterium GW2011_GWB1_37_5</name>
    <dbReference type="NCBI Taxonomy" id="1618742"/>
    <lineage>
        <taxon>Bacteria</taxon>
        <taxon>Candidatus Nomuraibacteriota</taxon>
    </lineage>
</organism>
<dbReference type="Pfam" id="PF02661">
    <property type="entry name" value="Fic"/>
    <property type="match status" value="1"/>
</dbReference>
<dbReference type="PATRIC" id="fig|1618742.3.peg.123"/>
<comment type="caution">
    <text evidence="4">The sequence shown here is derived from an EMBL/GenBank/DDBJ whole genome shotgun (WGS) entry which is preliminary data.</text>
</comment>
<dbReference type="InterPro" id="IPR003812">
    <property type="entry name" value="Fido"/>
</dbReference>
<dbReference type="PROSITE" id="PS51459">
    <property type="entry name" value="FIDO"/>
    <property type="match status" value="1"/>
</dbReference>
<keyword evidence="1" id="KW-0067">ATP-binding</keyword>
<evidence type="ECO:0000313" key="4">
    <source>
        <dbReference type="EMBL" id="KKQ35833.1"/>
    </source>
</evidence>
<accession>A0A0G0GXX6</accession>
<feature type="binding site" evidence="1">
    <location>
        <begin position="288"/>
        <end position="295"/>
    </location>
    <ligand>
        <name>ATP</name>
        <dbReference type="ChEBI" id="CHEBI:30616"/>
    </ligand>
</feature>
<feature type="site" description="Important for autoinhibition of adenylyltransferase activity" evidence="2">
    <location>
        <position position="159"/>
    </location>
</feature>
<evidence type="ECO:0000313" key="5">
    <source>
        <dbReference type="Proteomes" id="UP000033876"/>
    </source>
</evidence>
<dbReference type="InterPro" id="IPR036388">
    <property type="entry name" value="WH-like_DNA-bd_sf"/>
</dbReference>
<protein>
    <submittedName>
        <fullName evidence="4">Fic family protein</fullName>
    </submittedName>
</protein>
<dbReference type="PANTHER" id="PTHR13504:SF38">
    <property type="entry name" value="FIDO DOMAIN-CONTAINING PROTEIN"/>
    <property type="match status" value="1"/>
</dbReference>
<reference evidence="4 5" key="1">
    <citation type="journal article" date="2015" name="Nature">
        <title>rRNA introns, odd ribosomes, and small enigmatic genomes across a large radiation of phyla.</title>
        <authorList>
            <person name="Brown C.T."/>
            <person name="Hug L.A."/>
            <person name="Thomas B.C."/>
            <person name="Sharon I."/>
            <person name="Castelle C.J."/>
            <person name="Singh A."/>
            <person name="Wilkins M.J."/>
            <person name="Williams K.H."/>
            <person name="Banfield J.F."/>
        </authorList>
    </citation>
    <scope>NUCLEOTIDE SEQUENCE [LARGE SCALE GENOMIC DNA]</scope>
</reference>
<dbReference type="InterPro" id="IPR040198">
    <property type="entry name" value="Fido_containing"/>
</dbReference>
<sequence length="354" mass="41265">MQQMIKLTERQKKILDFVSREIEVSVSDILLFLKKVGFETSRFSVVRDLNVLLQNNFLNKIGGGRSTKYKEVQKHPLHKYVDIDDYFKIPQEERSLASESFEFDIFKKLDKVLTREDLGKIDALNNEFRANIKKISATIKKLEIERFTIELSWKSSQIEGNTYSLLDTEDLIKNKVEAEGHKREEAIMILNHKKALDFINKNASYFKKISLKKLEELHKLTVGDLGIHFNIRKSSVGITGTNYKPLDNEYQIKEAIQEMITLINAAKHPTVKSFLTLALISYIQPFEDGNKRTARLLANALLIAHNYCPLSYRNVKESEYKKAILIFYESHNIDPLKRMFVEQFKFAVRNYFRA</sequence>
<dbReference type="Gene3D" id="1.10.3290.10">
    <property type="entry name" value="Fido-like domain"/>
    <property type="match status" value="1"/>
</dbReference>
<evidence type="ECO:0000256" key="2">
    <source>
        <dbReference type="PIRSR" id="PIRSR640198-3"/>
    </source>
</evidence>
<proteinExistence type="predicted"/>
<dbReference type="InterPro" id="IPR036597">
    <property type="entry name" value="Fido-like_dom_sf"/>
</dbReference>
<feature type="domain" description="Fido" evidence="3">
    <location>
        <begin position="209"/>
        <end position="342"/>
    </location>
</feature>
<dbReference type="GO" id="GO:0005524">
    <property type="term" value="F:ATP binding"/>
    <property type="evidence" value="ECO:0007669"/>
    <property type="project" value="UniProtKB-KW"/>
</dbReference>
<gene>
    <name evidence="4" type="ORF">US50_C0004G0022</name>
</gene>
<keyword evidence="1" id="KW-0547">Nucleotide-binding</keyword>
<evidence type="ECO:0000259" key="3">
    <source>
        <dbReference type="PROSITE" id="PS51459"/>
    </source>
</evidence>
<dbReference type="AlphaFoldDB" id="A0A0G0GXX6"/>